<dbReference type="Gene3D" id="1.10.238.10">
    <property type="entry name" value="EF-hand"/>
    <property type="match status" value="2"/>
</dbReference>
<dbReference type="FunFam" id="1.10.238.10:FF:000085">
    <property type="entry name" value="CDPK-related kinase 1"/>
    <property type="match status" value="1"/>
</dbReference>
<dbReference type="Proteomes" id="UP001630127">
    <property type="component" value="Unassembled WGS sequence"/>
</dbReference>
<gene>
    <name evidence="14" type="ORF">ACH5RR_024230</name>
</gene>
<dbReference type="SMART" id="SM00220">
    <property type="entry name" value="S_TKc"/>
    <property type="match status" value="1"/>
</dbReference>
<evidence type="ECO:0000256" key="9">
    <source>
        <dbReference type="ARBA" id="ARBA00047899"/>
    </source>
</evidence>
<dbReference type="InterPro" id="IPR011992">
    <property type="entry name" value="EF-hand-dom_pair"/>
</dbReference>
<comment type="catalytic activity">
    <reaction evidence="9">
        <text>L-threonyl-[protein] + ATP = O-phospho-L-threonyl-[protein] + ADP + H(+)</text>
        <dbReference type="Rhea" id="RHEA:46608"/>
        <dbReference type="Rhea" id="RHEA-COMP:11060"/>
        <dbReference type="Rhea" id="RHEA-COMP:11605"/>
        <dbReference type="ChEBI" id="CHEBI:15378"/>
        <dbReference type="ChEBI" id="CHEBI:30013"/>
        <dbReference type="ChEBI" id="CHEBI:30616"/>
        <dbReference type="ChEBI" id="CHEBI:61977"/>
        <dbReference type="ChEBI" id="CHEBI:456216"/>
        <dbReference type="EC" id="2.7.11.1"/>
    </reaction>
</comment>
<keyword evidence="7" id="KW-0418">Kinase</keyword>
<dbReference type="InterPro" id="IPR011009">
    <property type="entry name" value="Kinase-like_dom_sf"/>
</dbReference>
<evidence type="ECO:0000256" key="10">
    <source>
        <dbReference type="ARBA" id="ARBA00048679"/>
    </source>
</evidence>
<feature type="domain" description="Protein kinase" evidence="13">
    <location>
        <begin position="148"/>
        <end position="410"/>
    </location>
</feature>
<dbReference type="PROSITE" id="PS50011">
    <property type="entry name" value="PROTEIN_KINASE_DOM"/>
    <property type="match status" value="1"/>
</dbReference>
<comment type="catalytic activity">
    <reaction evidence="10">
        <text>L-seryl-[protein] + ATP = O-phospho-L-seryl-[protein] + ADP + H(+)</text>
        <dbReference type="Rhea" id="RHEA:17989"/>
        <dbReference type="Rhea" id="RHEA-COMP:9863"/>
        <dbReference type="Rhea" id="RHEA-COMP:11604"/>
        <dbReference type="ChEBI" id="CHEBI:15378"/>
        <dbReference type="ChEBI" id="CHEBI:29999"/>
        <dbReference type="ChEBI" id="CHEBI:30616"/>
        <dbReference type="ChEBI" id="CHEBI:83421"/>
        <dbReference type="ChEBI" id="CHEBI:456216"/>
        <dbReference type="EC" id="2.7.11.1"/>
    </reaction>
</comment>
<evidence type="ECO:0000256" key="4">
    <source>
        <dbReference type="ARBA" id="ARBA00022679"/>
    </source>
</evidence>
<dbReference type="FunFam" id="3.30.200.20:FF:000101">
    <property type="entry name" value="CDPK-related kinase 1"/>
    <property type="match status" value="1"/>
</dbReference>
<dbReference type="PROSITE" id="PS00107">
    <property type="entry name" value="PROTEIN_KINASE_ATP"/>
    <property type="match status" value="1"/>
</dbReference>
<evidence type="ECO:0000256" key="11">
    <source>
        <dbReference type="PROSITE-ProRule" id="PRU10141"/>
    </source>
</evidence>
<keyword evidence="5" id="KW-0677">Repeat</keyword>
<evidence type="ECO:0000256" key="8">
    <source>
        <dbReference type="ARBA" id="ARBA00022840"/>
    </source>
</evidence>
<evidence type="ECO:0000259" key="13">
    <source>
        <dbReference type="PROSITE" id="PS50011"/>
    </source>
</evidence>
<keyword evidence="6 11" id="KW-0547">Nucleotide-binding</keyword>
<dbReference type="PANTHER" id="PTHR24349">
    <property type="entry name" value="SERINE/THREONINE-PROTEIN KINASE"/>
    <property type="match status" value="1"/>
</dbReference>
<evidence type="ECO:0000313" key="14">
    <source>
        <dbReference type="EMBL" id="KAL3517328.1"/>
    </source>
</evidence>
<feature type="binding site" evidence="11">
    <location>
        <position position="180"/>
    </location>
    <ligand>
        <name>ATP</name>
        <dbReference type="ChEBI" id="CHEBI:30616"/>
    </ligand>
</feature>
<dbReference type="InterPro" id="IPR050205">
    <property type="entry name" value="CDPK_Ser/Thr_kinases"/>
</dbReference>
<evidence type="ECO:0000256" key="2">
    <source>
        <dbReference type="ARBA" id="ARBA00012513"/>
    </source>
</evidence>
<dbReference type="FunFam" id="1.10.510.10:FF:001864">
    <property type="entry name" value="Calcium-dependent protein kinase SK5"/>
    <property type="match status" value="1"/>
</dbReference>
<keyword evidence="3" id="KW-0723">Serine/threonine-protein kinase</keyword>
<dbReference type="EMBL" id="JBJUIK010000010">
    <property type="protein sequence ID" value="KAL3517328.1"/>
    <property type="molecule type" value="Genomic_DNA"/>
</dbReference>
<evidence type="ECO:0000256" key="12">
    <source>
        <dbReference type="SAM" id="MobiDB-lite"/>
    </source>
</evidence>
<proteinExistence type="inferred from homology"/>
<dbReference type="FunFam" id="1.10.510.10:FF:001294">
    <property type="entry name" value="CDPK-related kinase 3"/>
    <property type="match status" value="1"/>
</dbReference>
<feature type="compositionally biased region" description="Polar residues" evidence="12">
    <location>
        <begin position="48"/>
        <end position="73"/>
    </location>
</feature>
<evidence type="ECO:0000256" key="7">
    <source>
        <dbReference type="ARBA" id="ARBA00022777"/>
    </source>
</evidence>
<sequence length="599" mass="66892">MGQCYGKAIPTGGSGTPTTTITSVAADDLPIPSSDTPHSINGGVKNTPARSSAIPSPWGTSPLPSGVSPSPARSTPGRRFFKRPFPPPSPAKHIKASLARRFGYPKTPREGPIPEDSTTPAVASENDHHHHQSLDKNFGYNNNFGAKFDLGKEVGRGHFGHTCFAKGKKNELKDIPVAVKIISKAKMTTAISIEDVRREVKILRALSGHRHLVKFYDACEDTNNVYIVMELCEGGELLDRILSRGGRYTEEDTKLIVVQILSVVAFCHLQGVVHRDLKPENFLFTSRSEEADMKLIDFGLSDFIRPDERLNDIVGSAYYVAPEVLHRSYSLEADIWSIGVITYILLCGSRPFWARTESGIFRAVLRADPNFEDIPWPSVSQEAKDFVKRLLNKDYRKRMTAAQALTHPWLRSENHPIPLDILIYKLVKSYLHATPFKRAALKALSKALTEDDLVYLRAQFMLLEPNTDGRVSLENFKMALLRNATDAMKESKVPDILNAMAPLSHRKMGFEEFCAAAISTYQLEALEDWEQIASTAFQHFEQEGNRVISVEELARELNLGPNAYSILKDWIRSDGKLSLLGYTKFLHGVTVRSSNTRHH</sequence>
<feature type="compositionally biased region" description="Basic and acidic residues" evidence="12">
    <location>
        <begin position="125"/>
        <end position="134"/>
    </location>
</feature>
<feature type="region of interest" description="Disordered" evidence="12">
    <location>
        <begin position="1"/>
        <end position="136"/>
    </location>
</feature>
<keyword evidence="15" id="KW-1185">Reference proteome</keyword>
<dbReference type="Pfam" id="PF00069">
    <property type="entry name" value="Pkinase"/>
    <property type="match status" value="1"/>
</dbReference>
<comment type="similarity">
    <text evidence="1">Belongs to the protein kinase superfamily. CAMK Ser/Thr protein kinase family. CaMK subfamily.</text>
</comment>
<evidence type="ECO:0000313" key="15">
    <source>
        <dbReference type="Proteomes" id="UP001630127"/>
    </source>
</evidence>
<name>A0ABD2ZE15_9GENT</name>
<dbReference type="PROSITE" id="PS00108">
    <property type="entry name" value="PROTEIN_KINASE_ST"/>
    <property type="match status" value="1"/>
</dbReference>
<protein>
    <recommendedName>
        <fullName evidence="2">non-specific serine/threonine protein kinase</fullName>
        <ecNumber evidence="2">2.7.11.1</ecNumber>
    </recommendedName>
</protein>
<dbReference type="SUPFAM" id="SSF47473">
    <property type="entry name" value="EF-hand"/>
    <property type="match status" value="1"/>
</dbReference>
<dbReference type="Gene3D" id="1.10.510.10">
    <property type="entry name" value="Transferase(Phosphotransferase) domain 1"/>
    <property type="match status" value="1"/>
</dbReference>
<evidence type="ECO:0000256" key="3">
    <source>
        <dbReference type="ARBA" id="ARBA00022527"/>
    </source>
</evidence>
<dbReference type="GO" id="GO:0004674">
    <property type="term" value="F:protein serine/threonine kinase activity"/>
    <property type="evidence" value="ECO:0007669"/>
    <property type="project" value="UniProtKB-KW"/>
</dbReference>
<evidence type="ECO:0000256" key="1">
    <source>
        <dbReference type="ARBA" id="ARBA00005354"/>
    </source>
</evidence>
<dbReference type="Gene3D" id="3.30.200.20">
    <property type="entry name" value="Phosphorylase Kinase, domain 1"/>
    <property type="match status" value="1"/>
</dbReference>
<dbReference type="SUPFAM" id="SSF56112">
    <property type="entry name" value="Protein kinase-like (PK-like)"/>
    <property type="match status" value="1"/>
</dbReference>
<dbReference type="InterPro" id="IPR017441">
    <property type="entry name" value="Protein_kinase_ATP_BS"/>
</dbReference>
<comment type="caution">
    <text evidence="14">The sequence shown here is derived from an EMBL/GenBank/DDBJ whole genome shotgun (WGS) entry which is preliminary data.</text>
</comment>
<reference evidence="14 15" key="1">
    <citation type="submission" date="2024-11" db="EMBL/GenBank/DDBJ databases">
        <title>A near-complete genome assembly of Cinchona calisaya.</title>
        <authorList>
            <person name="Lian D.C."/>
            <person name="Zhao X.W."/>
            <person name="Wei L."/>
        </authorList>
    </citation>
    <scope>NUCLEOTIDE SEQUENCE [LARGE SCALE GENOMIC DNA]</scope>
    <source>
        <tissue evidence="14">Nenye</tissue>
    </source>
</reference>
<evidence type="ECO:0000256" key="5">
    <source>
        <dbReference type="ARBA" id="ARBA00022737"/>
    </source>
</evidence>
<keyword evidence="4" id="KW-0808">Transferase</keyword>
<evidence type="ECO:0000256" key="6">
    <source>
        <dbReference type="ARBA" id="ARBA00022741"/>
    </source>
</evidence>
<keyword evidence="8 11" id="KW-0067">ATP-binding</keyword>
<dbReference type="InterPro" id="IPR000719">
    <property type="entry name" value="Prot_kinase_dom"/>
</dbReference>
<dbReference type="InterPro" id="IPR008271">
    <property type="entry name" value="Ser/Thr_kinase_AS"/>
</dbReference>
<accession>A0ABD2ZE15</accession>
<dbReference type="AlphaFoldDB" id="A0ABD2ZE15"/>
<dbReference type="CDD" id="cd05117">
    <property type="entry name" value="STKc_CAMK"/>
    <property type="match status" value="1"/>
</dbReference>
<dbReference type="EC" id="2.7.11.1" evidence="2"/>
<organism evidence="14 15">
    <name type="scientific">Cinchona calisaya</name>
    <dbReference type="NCBI Taxonomy" id="153742"/>
    <lineage>
        <taxon>Eukaryota</taxon>
        <taxon>Viridiplantae</taxon>
        <taxon>Streptophyta</taxon>
        <taxon>Embryophyta</taxon>
        <taxon>Tracheophyta</taxon>
        <taxon>Spermatophyta</taxon>
        <taxon>Magnoliopsida</taxon>
        <taxon>eudicotyledons</taxon>
        <taxon>Gunneridae</taxon>
        <taxon>Pentapetalae</taxon>
        <taxon>asterids</taxon>
        <taxon>lamiids</taxon>
        <taxon>Gentianales</taxon>
        <taxon>Rubiaceae</taxon>
        <taxon>Cinchonoideae</taxon>
        <taxon>Cinchoneae</taxon>
        <taxon>Cinchona</taxon>
    </lineage>
</organism>
<dbReference type="GO" id="GO:0005524">
    <property type="term" value="F:ATP binding"/>
    <property type="evidence" value="ECO:0007669"/>
    <property type="project" value="UniProtKB-UniRule"/>
</dbReference>